<dbReference type="KEGG" id="wna:KA717_24125"/>
<sequence length="150" mass="17837">MAVTTALKQLYEIDDVQWLEETVGRLKARQFDHLDLENLIEELEDLGSEKKNAVSSLLEQLIRHLLLLEFWEMERENNIGHWQAEIVSFRTQLRRRLTTNLRNYLSQELLSIYGDALVYVKIKTRFKVDFPVNCPYTLEQLLDTDWVIKI</sequence>
<dbReference type="Proteomes" id="UP001065613">
    <property type="component" value="Chromosome"/>
</dbReference>
<dbReference type="EMBL" id="CP073041">
    <property type="protein sequence ID" value="UXE59031.1"/>
    <property type="molecule type" value="Genomic_DNA"/>
</dbReference>
<dbReference type="PANTHER" id="PTHR34235:SF3">
    <property type="entry name" value="SLR1203 PROTEIN"/>
    <property type="match status" value="1"/>
</dbReference>
<reference evidence="1" key="1">
    <citation type="submission" date="2021-04" db="EMBL/GenBank/DDBJ databases">
        <title>Genome sequence of Woronichinia naegeliana from Washington state freshwater lake bloom.</title>
        <authorList>
            <person name="Dreher T.W."/>
        </authorList>
    </citation>
    <scope>NUCLEOTIDE SEQUENCE</scope>
    <source>
        <strain evidence="1">WA131</strain>
    </source>
</reference>
<accession>A0A977KU66</accession>
<evidence type="ECO:0000313" key="1">
    <source>
        <dbReference type="EMBL" id="UXE59031.1"/>
    </source>
</evidence>
<dbReference type="AlphaFoldDB" id="A0A977KU66"/>
<gene>
    <name evidence="1" type="ORF">KA717_24125</name>
</gene>
<dbReference type="Pfam" id="PF01724">
    <property type="entry name" value="DUF29"/>
    <property type="match status" value="1"/>
</dbReference>
<name>A0A977KU66_9CYAN</name>
<organism evidence="1">
    <name type="scientific">Woronichinia naegeliana WA131</name>
    <dbReference type="NCBI Taxonomy" id="2824559"/>
    <lineage>
        <taxon>Bacteria</taxon>
        <taxon>Bacillati</taxon>
        <taxon>Cyanobacteriota</taxon>
        <taxon>Cyanophyceae</taxon>
        <taxon>Synechococcales</taxon>
        <taxon>Coelosphaeriaceae</taxon>
        <taxon>Woronichinia</taxon>
    </lineage>
</organism>
<protein>
    <submittedName>
        <fullName evidence="1">DUF29 domain-containing protein</fullName>
    </submittedName>
</protein>
<dbReference type="InterPro" id="IPR002636">
    <property type="entry name" value="DUF29"/>
</dbReference>
<dbReference type="Gene3D" id="1.20.1220.20">
    <property type="entry name" value="Uncharcterised protein PF01724"/>
    <property type="match status" value="1"/>
</dbReference>
<proteinExistence type="predicted"/>
<dbReference type="PANTHER" id="PTHR34235">
    <property type="entry name" value="SLR1203 PROTEIN-RELATED"/>
    <property type="match status" value="1"/>
</dbReference>